<keyword evidence="10 29" id="KW-0479">Metal-binding</keyword>
<evidence type="ECO:0000256" key="5">
    <source>
        <dbReference type="ARBA" id="ARBA00011772"/>
    </source>
</evidence>
<dbReference type="GO" id="GO:0005789">
    <property type="term" value="C:endoplasmic reticulum membrane"/>
    <property type="evidence" value="ECO:0007669"/>
    <property type="project" value="UniProtKB-SubCell"/>
</dbReference>
<dbReference type="OrthoDB" id="1103324at2759"/>
<comment type="similarity">
    <text evidence="4 30">Belongs to the cytochrome P450 family.</text>
</comment>
<keyword evidence="15 31" id="KW-0521">NADP</keyword>
<comment type="function">
    <text evidence="22 31">A cytochrome P450 monooxygenase involved in the metabolism of fatty acids. Mechanistically, uses molecular oxygen inserting one oxygen atom into a substrate, and reducing the second into a water molecule, with two electrons provided by NADPH via cytochrome P450 reductase (NADPH--hemoprotein reductase). Catalyzes the hydroxylation of carbon-hydrogen bonds. Hydroxylates fatty acids specifically at the omega-1 position displaying the highest catalytic activity for saturated fatty acids. May be involved in the oxidative metabolism of xenobiotics.</text>
</comment>
<dbReference type="EC" id="1.14.14.1" evidence="6 31"/>
<comment type="catalytic activity">
    <reaction evidence="24 31">
        <text>tetradecanoate + reduced [NADPH--hemoprotein reductase] + O2 = 13-hydroxytetradecanoate + oxidized [NADPH--hemoprotein reductase] + H2O + H(+)</text>
        <dbReference type="Rhea" id="RHEA:50096"/>
        <dbReference type="Rhea" id="RHEA-COMP:11964"/>
        <dbReference type="Rhea" id="RHEA-COMP:11965"/>
        <dbReference type="ChEBI" id="CHEBI:15377"/>
        <dbReference type="ChEBI" id="CHEBI:15378"/>
        <dbReference type="ChEBI" id="CHEBI:15379"/>
        <dbReference type="ChEBI" id="CHEBI:30807"/>
        <dbReference type="ChEBI" id="CHEBI:57618"/>
        <dbReference type="ChEBI" id="CHEBI:58210"/>
        <dbReference type="ChEBI" id="CHEBI:132031"/>
    </reaction>
    <physiologicalReaction direction="left-to-right" evidence="24 31">
        <dbReference type="Rhea" id="RHEA:50097"/>
    </physiologicalReaction>
</comment>
<dbReference type="InterPro" id="IPR050182">
    <property type="entry name" value="Cytochrome_P450_fam2"/>
</dbReference>
<evidence type="ECO:0000256" key="24">
    <source>
        <dbReference type="ARBA" id="ARBA00048031"/>
    </source>
</evidence>
<dbReference type="GO" id="GO:0006805">
    <property type="term" value="P:xenobiotic metabolic process"/>
    <property type="evidence" value="ECO:0007669"/>
    <property type="project" value="TreeGrafter"/>
</dbReference>
<evidence type="ECO:0000256" key="7">
    <source>
        <dbReference type="ARBA" id="ARBA00013248"/>
    </source>
</evidence>
<dbReference type="GO" id="GO:0016712">
    <property type="term" value="F:oxidoreductase activity, acting on paired donors, with incorporation or reduction of molecular oxygen, reduced flavin or flavoprotein as one donor, and incorporation of one atom of oxygen"/>
    <property type="evidence" value="ECO:0007669"/>
    <property type="project" value="UniProtKB-EC"/>
</dbReference>
<dbReference type="CTD" id="1571"/>
<dbReference type="KEGG" id="ccan:109701182"/>
<keyword evidence="21" id="KW-0472">Membrane</keyword>
<organism evidence="34">
    <name type="scientific">Castor canadensis</name>
    <name type="common">American beaver</name>
    <dbReference type="NCBI Taxonomy" id="51338"/>
    <lineage>
        <taxon>Eukaryota</taxon>
        <taxon>Metazoa</taxon>
        <taxon>Chordata</taxon>
        <taxon>Craniata</taxon>
        <taxon>Vertebrata</taxon>
        <taxon>Euteleostomi</taxon>
        <taxon>Mammalia</taxon>
        <taxon>Eutheria</taxon>
        <taxon>Euarchontoglires</taxon>
        <taxon>Glires</taxon>
        <taxon>Rodentia</taxon>
        <taxon>Castorimorpha</taxon>
        <taxon>Castoridae</taxon>
        <taxon>Castor</taxon>
    </lineage>
</organism>
<name>A0A8B7WDF9_CASCN</name>
<dbReference type="GO" id="GO:0030544">
    <property type="term" value="F:Hsp70 protein binding"/>
    <property type="evidence" value="ECO:0007669"/>
    <property type="project" value="UniProtKB-UniRule"/>
</dbReference>
<evidence type="ECO:0000256" key="15">
    <source>
        <dbReference type="ARBA" id="ARBA00022857"/>
    </source>
</evidence>
<evidence type="ECO:0000256" key="23">
    <source>
        <dbReference type="ARBA" id="ARBA00047829"/>
    </source>
</evidence>
<evidence type="ECO:0000256" key="28">
    <source>
        <dbReference type="ARBA" id="ARBA00048820"/>
    </source>
</evidence>
<dbReference type="PANTHER" id="PTHR24300">
    <property type="entry name" value="CYTOCHROME P450 508A4-RELATED"/>
    <property type="match status" value="1"/>
</dbReference>
<dbReference type="PANTHER" id="PTHR24300:SF356">
    <property type="entry name" value="CYTOCHROME P450 2E1"/>
    <property type="match status" value="1"/>
</dbReference>
<reference evidence="32" key="1">
    <citation type="submission" date="2023-09" db="UniProtKB">
        <authorList>
            <consortium name="Ensembl"/>
        </authorList>
    </citation>
    <scope>IDENTIFICATION</scope>
</reference>
<evidence type="ECO:0000256" key="21">
    <source>
        <dbReference type="ARBA" id="ARBA00023136"/>
    </source>
</evidence>
<keyword evidence="12 31" id="KW-0256">Endoplasmic reticulum</keyword>
<evidence type="ECO:0000256" key="27">
    <source>
        <dbReference type="ARBA" id="ARBA00048569"/>
    </source>
</evidence>
<evidence type="ECO:0000256" key="6">
    <source>
        <dbReference type="ARBA" id="ARBA00012109"/>
    </source>
</evidence>
<comment type="catalytic activity">
    <reaction evidence="28 31">
        <text>(5Z,8Z,11Z)-eicosatrienoate + reduced [NADPH--hemoprotein reductase] + O2 = 19-hydroxy-(5Z,8Z,11Z)-eicosatrienoate + oxidized [NADPH--hemoprotein reductase] + H2O + H(+)</text>
        <dbReference type="Rhea" id="RHEA:50076"/>
        <dbReference type="Rhea" id="RHEA-COMP:11964"/>
        <dbReference type="Rhea" id="RHEA-COMP:11965"/>
        <dbReference type="ChEBI" id="CHEBI:15377"/>
        <dbReference type="ChEBI" id="CHEBI:15378"/>
        <dbReference type="ChEBI" id="CHEBI:15379"/>
        <dbReference type="ChEBI" id="CHEBI:57618"/>
        <dbReference type="ChEBI" id="CHEBI:58210"/>
        <dbReference type="ChEBI" id="CHEBI:78043"/>
        <dbReference type="ChEBI" id="CHEBI:132024"/>
    </reaction>
    <physiologicalReaction direction="left-to-right" evidence="28 31">
        <dbReference type="Rhea" id="RHEA:50077"/>
    </physiologicalReaction>
</comment>
<protein>
    <recommendedName>
        <fullName evidence="8 31">Cytochrome P450 2E1</fullName>
        <ecNumber evidence="7 31">1.14.13.n7</ecNumber>
        <ecNumber evidence="6 31">1.14.14.1</ecNumber>
    </recommendedName>
</protein>
<comment type="subunit">
    <text evidence="5 31">Interacts with chaperones HSP70 and HSP90; this interaction is required for initial targeting to mitochondria.</text>
</comment>
<comment type="subcellular location">
    <subcellularLocation>
        <location evidence="31">Endoplasmic reticulum membrane</location>
        <topology evidence="31">Peripheral membrane protein</topology>
    </subcellularLocation>
    <subcellularLocation>
        <location evidence="2 31">Microsome membrane</location>
        <topology evidence="2 31">Peripheral membrane protein</topology>
    </subcellularLocation>
    <subcellularLocation>
        <location evidence="31">Mitochondrion inner membrane</location>
        <topology evidence="31">Peripheral membrane protein</topology>
    </subcellularLocation>
</comment>
<evidence type="ECO:0000256" key="25">
    <source>
        <dbReference type="ARBA" id="ARBA00048272"/>
    </source>
</evidence>
<keyword evidence="14 31" id="KW-0492">Microsome</keyword>
<evidence type="ECO:0000256" key="13">
    <source>
        <dbReference type="ARBA" id="ARBA00022832"/>
    </source>
</evidence>
<evidence type="ECO:0000256" key="20">
    <source>
        <dbReference type="ARBA" id="ARBA00023128"/>
    </source>
</evidence>
<evidence type="ECO:0000256" key="11">
    <source>
        <dbReference type="ARBA" id="ARBA00022792"/>
    </source>
</evidence>
<gene>
    <name evidence="32 34" type="primary">LOC109701182</name>
</gene>
<accession>A0A8B7WDF9</accession>
<evidence type="ECO:0000256" key="2">
    <source>
        <dbReference type="ARBA" id="ARBA00004174"/>
    </source>
</evidence>
<dbReference type="InterPro" id="IPR017972">
    <property type="entry name" value="Cyt_P450_CS"/>
</dbReference>
<comment type="catalytic activity">
    <reaction evidence="26 31">
        <text>(4Z,7Z,10Z,13Z,16Z,19Z)-docosahexaenoate + reduced [NADPH--hemoprotein reductase] + O2 = 21-hydroxy-(4Z,7Z,10Z,13Z,16Z,19Z)-docosahexaenoate + oxidized [NADPH--hemoprotein reductase] + H2O + H(+)</text>
        <dbReference type="Rhea" id="RHEA:50088"/>
        <dbReference type="Rhea" id="RHEA-COMP:11964"/>
        <dbReference type="Rhea" id="RHEA-COMP:11965"/>
        <dbReference type="ChEBI" id="CHEBI:15377"/>
        <dbReference type="ChEBI" id="CHEBI:15378"/>
        <dbReference type="ChEBI" id="CHEBI:15379"/>
        <dbReference type="ChEBI" id="CHEBI:57618"/>
        <dbReference type="ChEBI" id="CHEBI:58210"/>
        <dbReference type="ChEBI" id="CHEBI:77016"/>
        <dbReference type="ChEBI" id="CHEBI:132025"/>
    </reaction>
    <physiologicalReaction direction="left-to-right" evidence="26 31">
        <dbReference type="Rhea" id="RHEA:50089"/>
    </physiologicalReaction>
</comment>
<evidence type="ECO:0000256" key="16">
    <source>
        <dbReference type="ARBA" id="ARBA00023002"/>
    </source>
</evidence>
<feature type="binding site" description="axial binding residue" evidence="29">
    <location>
        <position position="437"/>
    </location>
    <ligand>
        <name>heme</name>
        <dbReference type="ChEBI" id="CHEBI:30413"/>
    </ligand>
    <ligandPart>
        <name>Fe</name>
        <dbReference type="ChEBI" id="CHEBI:18248"/>
    </ligandPart>
</feature>
<evidence type="ECO:0000256" key="26">
    <source>
        <dbReference type="ARBA" id="ARBA00048320"/>
    </source>
</evidence>
<comment type="catalytic activity">
    <reaction evidence="23 31">
        <text>(5Z,8Z,11Z,14Z,17Z)-eicosapentaenoate + reduced [NADPH--hemoprotein reductase] + O2 = 19-hydroxy-(5Z,8Z,11Z,14Z,17Z)-eicosapentaenoate + oxidized [NADPH--hemoprotein reductase] + H2O + H(+)</text>
        <dbReference type="Rhea" id="RHEA:39787"/>
        <dbReference type="Rhea" id="RHEA-COMP:11964"/>
        <dbReference type="Rhea" id="RHEA-COMP:11965"/>
        <dbReference type="ChEBI" id="CHEBI:15377"/>
        <dbReference type="ChEBI" id="CHEBI:15378"/>
        <dbReference type="ChEBI" id="CHEBI:15379"/>
        <dbReference type="ChEBI" id="CHEBI:57618"/>
        <dbReference type="ChEBI" id="CHEBI:58210"/>
        <dbReference type="ChEBI" id="CHEBI:58562"/>
        <dbReference type="ChEBI" id="CHEBI:76636"/>
    </reaction>
    <physiologicalReaction direction="left-to-right" evidence="23 31">
        <dbReference type="Rhea" id="RHEA:39788"/>
    </physiologicalReaction>
</comment>
<evidence type="ECO:0000256" key="17">
    <source>
        <dbReference type="ARBA" id="ARBA00023004"/>
    </source>
</evidence>
<keyword evidence="18 30" id="KW-0503">Monooxygenase</keyword>
<dbReference type="SUPFAM" id="SSF48264">
    <property type="entry name" value="Cytochrome P450"/>
    <property type="match status" value="1"/>
</dbReference>
<keyword evidence="9 29" id="KW-0349">Heme</keyword>
<evidence type="ECO:0000256" key="29">
    <source>
        <dbReference type="PIRSR" id="PIRSR602401-1"/>
    </source>
</evidence>
<reference evidence="34" key="2">
    <citation type="submission" date="2025-04" db="UniProtKB">
        <authorList>
            <consortium name="RefSeq"/>
        </authorList>
    </citation>
    <scope>IDENTIFICATION</scope>
    <source>
        <tissue evidence="34">Leukocyte</tissue>
    </source>
</reference>
<evidence type="ECO:0000256" key="3">
    <source>
        <dbReference type="ARBA" id="ARBA00004872"/>
    </source>
</evidence>
<comment type="catalytic activity">
    <reaction evidence="25">
        <text>an organic molecule + reduced [NADPH--hemoprotein reductase] + O2 = an alcohol + oxidized [NADPH--hemoprotein reductase] + H2O + H(+)</text>
        <dbReference type="Rhea" id="RHEA:17149"/>
        <dbReference type="Rhea" id="RHEA-COMP:11964"/>
        <dbReference type="Rhea" id="RHEA-COMP:11965"/>
        <dbReference type="ChEBI" id="CHEBI:15377"/>
        <dbReference type="ChEBI" id="CHEBI:15378"/>
        <dbReference type="ChEBI" id="CHEBI:15379"/>
        <dbReference type="ChEBI" id="CHEBI:30879"/>
        <dbReference type="ChEBI" id="CHEBI:57618"/>
        <dbReference type="ChEBI" id="CHEBI:58210"/>
        <dbReference type="ChEBI" id="CHEBI:142491"/>
        <dbReference type="EC" id="1.14.14.1"/>
    </reaction>
    <physiologicalReaction direction="left-to-right" evidence="25">
        <dbReference type="Rhea" id="RHEA:17150"/>
    </physiologicalReaction>
</comment>
<keyword evidence="11 31" id="KW-0999">Mitochondrion inner membrane</keyword>
<evidence type="ECO:0000256" key="14">
    <source>
        <dbReference type="ARBA" id="ARBA00022848"/>
    </source>
</evidence>
<dbReference type="InterPro" id="IPR002401">
    <property type="entry name" value="Cyt_P450_E_grp-I"/>
</dbReference>
<dbReference type="Ensembl" id="ENSCCNT00000029110.1">
    <property type="protein sequence ID" value="ENSCCNP00000022742.1"/>
    <property type="gene ID" value="ENSCCNG00000022331.1"/>
</dbReference>
<dbReference type="GO" id="GO:0005743">
    <property type="term" value="C:mitochondrial inner membrane"/>
    <property type="evidence" value="ECO:0007669"/>
    <property type="project" value="UniProtKB-SubCell"/>
</dbReference>
<evidence type="ECO:0000256" key="19">
    <source>
        <dbReference type="ARBA" id="ARBA00023098"/>
    </source>
</evidence>
<dbReference type="PRINTS" id="PR01687">
    <property type="entry name" value="EP450ICYP2E"/>
</dbReference>
<evidence type="ECO:0000256" key="9">
    <source>
        <dbReference type="ARBA" id="ARBA00022617"/>
    </source>
</evidence>
<dbReference type="RefSeq" id="XP_020042206.1">
    <property type="nucleotide sequence ID" value="XM_020186617.1"/>
</dbReference>
<keyword evidence="33" id="KW-1185">Reference proteome</keyword>
<evidence type="ECO:0000256" key="1">
    <source>
        <dbReference type="ARBA" id="ARBA00001971"/>
    </source>
</evidence>
<evidence type="ECO:0000256" key="30">
    <source>
        <dbReference type="RuleBase" id="RU000461"/>
    </source>
</evidence>
<dbReference type="AlphaFoldDB" id="A0A8B7WDF9"/>
<dbReference type="GO" id="GO:0051879">
    <property type="term" value="F:Hsp90 protein binding"/>
    <property type="evidence" value="ECO:0007669"/>
    <property type="project" value="UniProtKB-UniRule"/>
</dbReference>
<keyword evidence="20 31" id="KW-0496">Mitochondrion</keyword>
<dbReference type="InterPro" id="IPR036396">
    <property type="entry name" value="Cyt_P450_sf"/>
</dbReference>
<evidence type="ECO:0000256" key="4">
    <source>
        <dbReference type="ARBA" id="ARBA00010617"/>
    </source>
</evidence>
<evidence type="ECO:0000313" key="34">
    <source>
        <dbReference type="RefSeq" id="XP_020042206.1"/>
    </source>
</evidence>
<sequence length="493" mass="56558">MAALGITIALLVWVAILLLISFWKQIHSSWNLPPGPFPLPIFGNFFQVDLKDIPKSFAKLAERYGPVFTLHMGGRPVVVLHGYKAVKEVLLNHKNDFSGRGEIPVFEGHKDKGVIFNNGPTWRDVRRFSLTTLRDYGMGKQGNEARIQREAYFLVEELRKTQGQPFDPTFLIGCAPFNVIADILFNRRFDYNDKQCLRLMSLFNENFYLLSTPWLQLYNNSGGFLHFLPGSHKRIIKNVSEIKQYTLERAKEHLQSLDLNCSRDLTDCLLMEMQKEKHSTEPVYTMENISVTLADLFFAGTETTSTTLRYGLLILMKYPEIEEKLHEEINRVIGPSRIPAVKDRLEMPYMDAVVHEIQRFISLVPSNLPHEATRDTMFQGYRIPKGTVVIPTLDSVLYDNQEFPEPEKFKPDHFLNENGKFKYSDYFKAFSAGKRVCVGEGLARMELFLLLSAILQHFNLKSLVEPKDIDLSPIAIGFGRTPPHYKLCVVSRS</sequence>
<dbReference type="PRINTS" id="PR00385">
    <property type="entry name" value="P450"/>
</dbReference>
<dbReference type="GO" id="GO:0005506">
    <property type="term" value="F:iron ion binding"/>
    <property type="evidence" value="ECO:0007669"/>
    <property type="project" value="UniProtKB-UniRule"/>
</dbReference>
<keyword evidence="16 30" id="KW-0560">Oxidoreductase</keyword>
<dbReference type="PRINTS" id="PR00463">
    <property type="entry name" value="EP450I"/>
</dbReference>
<evidence type="ECO:0000256" key="8">
    <source>
        <dbReference type="ARBA" id="ARBA00013837"/>
    </source>
</evidence>
<comment type="catalytic activity">
    <reaction evidence="31">
        <text>an organic molecule + reduced [NADPH--hemoprotein reductase] + O2 = an alcohol + oxidized [NADPH--hemoprotein reductase] + H2O + H(+)</text>
        <dbReference type="Rhea" id="RHEA:17149"/>
        <dbReference type="Rhea" id="RHEA-COMP:11964"/>
        <dbReference type="Rhea" id="RHEA-COMP:11965"/>
        <dbReference type="ChEBI" id="CHEBI:15377"/>
        <dbReference type="ChEBI" id="CHEBI:15378"/>
        <dbReference type="ChEBI" id="CHEBI:15379"/>
        <dbReference type="ChEBI" id="CHEBI:30879"/>
        <dbReference type="ChEBI" id="CHEBI:57618"/>
        <dbReference type="ChEBI" id="CHEBI:58210"/>
        <dbReference type="ChEBI" id="CHEBI:142491"/>
    </reaction>
    <physiologicalReaction direction="left-to-right" evidence="31">
        <dbReference type="Rhea" id="RHEA:17150"/>
    </physiologicalReaction>
</comment>
<dbReference type="GO" id="GO:0008392">
    <property type="term" value="F:arachidonate epoxygenase activity"/>
    <property type="evidence" value="ECO:0007669"/>
    <property type="project" value="TreeGrafter"/>
</dbReference>
<keyword evidence="19 31" id="KW-0443">Lipid metabolism</keyword>
<proteinExistence type="inferred from homology"/>
<evidence type="ECO:0000256" key="10">
    <source>
        <dbReference type="ARBA" id="ARBA00022723"/>
    </source>
</evidence>
<dbReference type="FunFam" id="1.10.630.10:FF:000001">
    <property type="entry name" value="Cytochrome P450, family 2"/>
    <property type="match status" value="1"/>
</dbReference>
<dbReference type="Proteomes" id="UP001732720">
    <property type="component" value="Chromosome 7"/>
</dbReference>
<evidence type="ECO:0000256" key="12">
    <source>
        <dbReference type="ARBA" id="ARBA00022824"/>
    </source>
</evidence>
<comment type="pathway">
    <text evidence="3 31">Lipid metabolism; fatty acid metabolism.</text>
</comment>
<dbReference type="UniPathway" id="UPA00199"/>
<keyword evidence="13 31" id="KW-0276">Fatty acid metabolism</keyword>
<dbReference type="EC" id="1.14.13.n7" evidence="7 31"/>
<comment type="activity regulation">
    <text evidence="31">The omega-1 hydroxylase activity is stimulated by cytochrome b5.</text>
</comment>
<comment type="cofactor">
    <cofactor evidence="1 29 31">
        <name>heme</name>
        <dbReference type="ChEBI" id="CHEBI:30413"/>
    </cofactor>
</comment>
<dbReference type="Gene3D" id="1.10.630.10">
    <property type="entry name" value="Cytochrome P450"/>
    <property type="match status" value="1"/>
</dbReference>
<dbReference type="PROSITE" id="PS00086">
    <property type="entry name" value="CYTOCHROME_P450"/>
    <property type="match status" value="1"/>
</dbReference>
<evidence type="ECO:0000256" key="18">
    <source>
        <dbReference type="ARBA" id="ARBA00023033"/>
    </source>
</evidence>
<dbReference type="InterPro" id="IPR008070">
    <property type="entry name" value="Cyt_P450_E_grp-I_CYP2E-like"/>
</dbReference>
<keyword evidence="17 29" id="KW-0408">Iron</keyword>
<comment type="catalytic activity">
    <reaction evidence="27 31">
        <text>dodecanoate + reduced [NADPH--hemoprotein reductase] + O2 = 11-hydroxydodecanoate + oxidized [NADPH--hemoprotein reductase] + H2O + H(+)</text>
        <dbReference type="Rhea" id="RHEA:39751"/>
        <dbReference type="Rhea" id="RHEA-COMP:11964"/>
        <dbReference type="Rhea" id="RHEA-COMP:11965"/>
        <dbReference type="ChEBI" id="CHEBI:15377"/>
        <dbReference type="ChEBI" id="CHEBI:15378"/>
        <dbReference type="ChEBI" id="CHEBI:15379"/>
        <dbReference type="ChEBI" id="CHEBI:18262"/>
        <dbReference type="ChEBI" id="CHEBI:57618"/>
        <dbReference type="ChEBI" id="CHEBI:58210"/>
        <dbReference type="ChEBI" id="CHEBI:76628"/>
    </reaction>
    <physiologicalReaction direction="left-to-right" evidence="27 31">
        <dbReference type="Rhea" id="RHEA:39752"/>
    </physiologicalReaction>
</comment>
<evidence type="ECO:0000256" key="31">
    <source>
        <dbReference type="RuleBase" id="RU368050"/>
    </source>
</evidence>
<dbReference type="GO" id="GO:0019373">
    <property type="term" value="P:epoxygenase P450 pathway"/>
    <property type="evidence" value="ECO:0007669"/>
    <property type="project" value="TreeGrafter"/>
</dbReference>
<evidence type="ECO:0000313" key="33">
    <source>
        <dbReference type="Proteomes" id="UP001732720"/>
    </source>
</evidence>
<dbReference type="Pfam" id="PF00067">
    <property type="entry name" value="p450"/>
    <property type="match status" value="1"/>
</dbReference>
<dbReference type="InterPro" id="IPR001128">
    <property type="entry name" value="Cyt_P450"/>
</dbReference>
<evidence type="ECO:0000313" key="32">
    <source>
        <dbReference type="Ensembl" id="ENSCCNP00000022742.1"/>
    </source>
</evidence>
<evidence type="ECO:0000256" key="22">
    <source>
        <dbReference type="ARBA" id="ARBA00045616"/>
    </source>
</evidence>
<dbReference type="GO" id="GO:0020037">
    <property type="term" value="F:heme binding"/>
    <property type="evidence" value="ECO:0007669"/>
    <property type="project" value="UniProtKB-UniRule"/>
</dbReference>